<organism evidence="2 3">
    <name type="scientific">Brumimicrobium aurantiacum</name>
    <dbReference type="NCBI Taxonomy" id="1737063"/>
    <lineage>
        <taxon>Bacteria</taxon>
        <taxon>Pseudomonadati</taxon>
        <taxon>Bacteroidota</taxon>
        <taxon>Flavobacteriia</taxon>
        <taxon>Flavobacteriales</taxon>
        <taxon>Crocinitomicaceae</taxon>
        <taxon>Brumimicrobium</taxon>
    </lineage>
</organism>
<dbReference type="InterPro" id="IPR007886">
    <property type="entry name" value="AlaDH/PNT_N"/>
</dbReference>
<dbReference type="SUPFAM" id="SSF52283">
    <property type="entry name" value="Formate/glycerate dehydrogenase catalytic domain-like"/>
    <property type="match status" value="1"/>
</dbReference>
<dbReference type="AlphaFoldDB" id="A0A3E1EXL7"/>
<comment type="caution">
    <text evidence="2">The sequence shown here is derived from an EMBL/GenBank/DDBJ whole genome shotgun (WGS) entry which is preliminary data.</text>
</comment>
<sequence length="167" mass="18843">MNNVGIVKGNVCSTTAMPSPKDVRALSKYIDVFVQSNAGEECGYSDNEYALEGCIVRPDSESIIESADLLLFQNPITEPLQPTTKKVIVANIDFFNDKEQLSFFKHENIDLFTFEAINDEEERGVFKDKFVNFVRFHLGDPVQPEYISLFSSSKILSEGKVIHKKLL</sequence>
<reference evidence="2 3" key="1">
    <citation type="submission" date="2018-08" db="EMBL/GenBank/DDBJ databases">
        <title>The draft genome squence of Brumimicrobium sp. N62.</title>
        <authorList>
            <person name="Du Z.-J."/>
            <person name="Luo H.-R."/>
        </authorList>
    </citation>
    <scope>NUCLEOTIDE SEQUENCE [LARGE SCALE GENOMIC DNA]</scope>
    <source>
        <strain evidence="2 3">N62</strain>
    </source>
</reference>
<dbReference type="Pfam" id="PF05222">
    <property type="entry name" value="AlaDh_PNT_N"/>
    <property type="match status" value="1"/>
</dbReference>
<proteinExistence type="predicted"/>
<keyword evidence="3" id="KW-1185">Reference proteome</keyword>
<evidence type="ECO:0000313" key="3">
    <source>
        <dbReference type="Proteomes" id="UP000257127"/>
    </source>
</evidence>
<protein>
    <recommendedName>
        <fullName evidence="1">Alanine dehydrogenase/pyridine nucleotide transhydrogenase N-terminal domain-containing protein</fullName>
    </recommendedName>
</protein>
<evidence type="ECO:0000313" key="2">
    <source>
        <dbReference type="EMBL" id="RFC54305.1"/>
    </source>
</evidence>
<accession>A0A3E1EXL7</accession>
<dbReference type="EMBL" id="QURB01000004">
    <property type="protein sequence ID" value="RFC54305.1"/>
    <property type="molecule type" value="Genomic_DNA"/>
</dbReference>
<name>A0A3E1EXL7_9FLAO</name>
<dbReference type="RefSeq" id="WP_116880706.1">
    <property type="nucleotide sequence ID" value="NZ_QURB01000004.1"/>
</dbReference>
<dbReference type="OrthoDB" id="1467057at2"/>
<evidence type="ECO:0000259" key="1">
    <source>
        <dbReference type="Pfam" id="PF05222"/>
    </source>
</evidence>
<dbReference type="Gene3D" id="3.40.50.720">
    <property type="entry name" value="NAD(P)-binding Rossmann-like Domain"/>
    <property type="match status" value="1"/>
</dbReference>
<feature type="domain" description="Alanine dehydrogenase/pyridine nucleotide transhydrogenase N-terminal" evidence="1">
    <location>
        <begin position="20"/>
        <end position="122"/>
    </location>
</feature>
<gene>
    <name evidence="2" type="ORF">DXU93_07705</name>
</gene>
<dbReference type="Proteomes" id="UP000257127">
    <property type="component" value="Unassembled WGS sequence"/>
</dbReference>